<reference evidence="2 3" key="1">
    <citation type="submission" date="2024-03" db="EMBL/GenBank/DDBJ databases">
        <title>The Acrasis kona genome and developmental transcriptomes reveal deep origins of eukaryotic multicellular pathways.</title>
        <authorList>
            <person name="Sheikh S."/>
            <person name="Fu C.-J."/>
            <person name="Brown M.W."/>
            <person name="Baldauf S.L."/>
        </authorList>
    </citation>
    <scope>NUCLEOTIDE SEQUENCE [LARGE SCALE GENOMIC DNA]</scope>
    <source>
        <strain evidence="2 3">ATCC MYA-3509</strain>
    </source>
</reference>
<evidence type="ECO:0000313" key="3">
    <source>
        <dbReference type="Proteomes" id="UP001431209"/>
    </source>
</evidence>
<keyword evidence="1" id="KW-0812">Transmembrane</keyword>
<feature type="transmembrane region" description="Helical" evidence="1">
    <location>
        <begin position="114"/>
        <end position="136"/>
    </location>
</feature>
<evidence type="ECO:0000256" key="1">
    <source>
        <dbReference type="SAM" id="Phobius"/>
    </source>
</evidence>
<organism evidence="2 3">
    <name type="scientific">Acrasis kona</name>
    <dbReference type="NCBI Taxonomy" id="1008807"/>
    <lineage>
        <taxon>Eukaryota</taxon>
        <taxon>Discoba</taxon>
        <taxon>Heterolobosea</taxon>
        <taxon>Tetramitia</taxon>
        <taxon>Eutetramitia</taxon>
        <taxon>Acrasidae</taxon>
        <taxon>Acrasis</taxon>
    </lineage>
</organism>
<keyword evidence="1" id="KW-0472">Membrane</keyword>
<feature type="transmembrane region" description="Helical" evidence="1">
    <location>
        <begin position="148"/>
        <end position="173"/>
    </location>
</feature>
<keyword evidence="1" id="KW-1133">Transmembrane helix</keyword>
<evidence type="ECO:0000313" key="2">
    <source>
        <dbReference type="EMBL" id="KAL0489531.1"/>
    </source>
</evidence>
<feature type="transmembrane region" description="Helical" evidence="1">
    <location>
        <begin position="59"/>
        <end position="78"/>
    </location>
</feature>
<dbReference type="Proteomes" id="UP001431209">
    <property type="component" value="Unassembled WGS sequence"/>
</dbReference>
<name>A0AAW2ZLE4_9EUKA</name>
<sequence>MSIFDAENDDGFLAATNIVSFSIVLVSLPSTIIVLVLCIRRYRQERKKHSKEHLTIRQLMKYLISFCTLMLLISDLMFESLYIPSQITQYIHHKNHNSTVLTGLAVTTELTEGLLTISGAWSLFMILAVLITLQHYDNLTAYKSRLRYLKIIVLCLVLLPTTMITIVCCILGVRFIVNGDDRENFIYGVTVDIFHSIIFVGLILFIIIIRIVIAIKFKTNPHRFRIHSLEMFEKYKARVTFAKIARYSYPYFISTALVVFARTWWNIDLIIRLVRNNYVYKDLDEDPDLVEKILYSIAIIVLPLRCLINSFVFLFVDKSFRNALREYWNKSQDDANLMLKIVDAEDAKINKMDVDNFLDDVEGGVIFPVDTTNDVKTPIISASPHKFMYIDYNMKS</sequence>
<dbReference type="AlphaFoldDB" id="A0AAW2ZLE4"/>
<accession>A0AAW2ZLE4</accession>
<proteinExistence type="predicted"/>
<comment type="caution">
    <text evidence="2">The sequence shown here is derived from an EMBL/GenBank/DDBJ whole genome shotgun (WGS) entry which is preliminary data.</text>
</comment>
<evidence type="ECO:0008006" key="4">
    <source>
        <dbReference type="Google" id="ProtNLM"/>
    </source>
</evidence>
<keyword evidence="3" id="KW-1185">Reference proteome</keyword>
<feature type="transmembrane region" description="Helical" evidence="1">
    <location>
        <begin position="293"/>
        <end position="316"/>
    </location>
</feature>
<feature type="transmembrane region" description="Helical" evidence="1">
    <location>
        <begin position="193"/>
        <end position="215"/>
    </location>
</feature>
<protein>
    <recommendedName>
        <fullName evidence="4">Gustatory receptor</fullName>
    </recommendedName>
</protein>
<gene>
    <name evidence="2" type="ORF">AKO1_010440</name>
</gene>
<feature type="transmembrane region" description="Helical" evidence="1">
    <location>
        <begin position="12"/>
        <end position="38"/>
    </location>
</feature>
<dbReference type="EMBL" id="JAOPGA020001564">
    <property type="protein sequence ID" value="KAL0489531.1"/>
    <property type="molecule type" value="Genomic_DNA"/>
</dbReference>
<feature type="transmembrane region" description="Helical" evidence="1">
    <location>
        <begin position="244"/>
        <end position="265"/>
    </location>
</feature>
<dbReference type="Gene3D" id="1.20.1070.10">
    <property type="entry name" value="Rhodopsin 7-helix transmembrane proteins"/>
    <property type="match status" value="1"/>
</dbReference>